<feature type="domain" description="HTH marR-type" evidence="4">
    <location>
        <begin position="14"/>
        <end position="145"/>
    </location>
</feature>
<evidence type="ECO:0000259" key="4">
    <source>
        <dbReference type="PROSITE" id="PS50995"/>
    </source>
</evidence>
<dbReference type="InterPro" id="IPR036388">
    <property type="entry name" value="WH-like_DNA-bd_sf"/>
</dbReference>
<evidence type="ECO:0000313" key="6">
    <source>
        <dbReference type="Proteomes" id="UP000265419"/>
    </source>
</evidence>
<protein>
    <submittedName>
        <fullName evidence="5">MarR family transcriptional regulator</fullName>
    </submittedName>
</protein>
<evidence type="ECO:0000256" key="1">
    <source>
        <dbReference type="ARBA" id="ARBA00023015"/>
    </source>
</evidence>
<sequence length="313" mass="32280">MIRVLTMNDNIIEISALLRSLAFAGRGAADDWVRESGLTRQQAFALGYIERFQEQGIIARDLADASGTTPASVTSLLQGLETRGLVERKPSPTDSRVKLILVTEAGAKAVAGFGDDMNAAQAKIYESLSEEELDTLLQILRKLAAAQPEGFGMPGGPGFGGFGGPGFPGGPAFGRRGGRGRGHRGGPGFGPRGGRGFGPGFGPGGEPGIDDPEGQGPDGEGRDPRDVGGDGSRGPRGRRGGHGGGRGGRGGGRGGRGERGFDGPSADGERDGEAREFRGGRRRPGWGGPEAGPDFRGGKGHRGGFSRRGPWGR</sequence>
<evidence type="ECO:0000256" key="2">
    <source>
        <dbReference type="ARBA" id="ARBA00023163"/>
    </source>
</evidence>
<feature type="region of interest" description="Disordered" evidence="3">
    <location>
        <begin position="162"/>
        <end position="313"/>
    </location>
</feature>
<gene>
    <name evidence="5" type="ORF">DWB68_12880</name>
</gene>
<dbReference type="AlphaFoldDB" id="A0A399J8J4"/>
<feature type="compositionally biased region" description="Basic and acidic residues" evidence="3">
    <location>
        <begin position="255"/>
        <end position="279"/>
    </location>
</feature>
<dbReference type="SUPFAM" id="SSF46785">
    <property type="entry name" value="Winged helix' DNA-binding domain"/>
    <property type="match status" value="1"/>
</dbReference>
<dbReference type="PANTHER" id="PTHR33164">
    <property type="entry name" value="TRANSCRIPTIONAL REGULATOR, MARR FAMILY"/>
    <property type="match status" value="1"/>
</dbReference>
<evidence type="ECO:0000256" key="3">
    <source>
        <dbReference type="SAM" id="MobiDB-lite"/>
    </source>
</evidence>
<accession>A0A399J8J4</accession>
<dbReference type="GO" id="GO:0006950">
    <property type="term" value="P:response to stress"/>
    <property type="evidence" value="ECO:0007669"/>
    <property type="project" value="TreeGrafter"/>
</dbReference>
<keyword evidence="6" id="KW-1185">Reference proteome</keyword>
<dbReference type="PROSITE" id="PS50995">
    <property type="entry name" value="HTH_MARR_2"/>
    <property type="match status" value="1"/>
</dbReference>
<dbReference type="Gene3D" id="1.10.10.10">
    <property type="entry name" value="Winged helix-like DNA-binding domain superfamily/Winged helix DNA-binding domain"/>
    <property type="match status" value="1"/>
</dbReference>
<feature type="compositionally biased region" description="Gly residues" evidence="3">
    <location>
        <begin position="242"/>
        <end position="254"/>
    </location>
</feature>
<feature type="compositionally biased region" description="Gly residues" evidence="3">
    <location>
        <begin position="162"/>
        <end position="172"/>
    </location>
</feature>
<comment type="caution">
    <text evidence="5">The sequence shown here is derived from an EMBL/GenBank/DDBJ whole genome shotgun (WGS) entry which is preliminary data.</text>
</comment>
<dbReference type="Proteomes" id="UP000265419">
    <property type="component" value="Unassembled WGS sequence"/>
</dbReference>
<evidence type="ECO:0000313" key="5">
    <source>
        <dbReference type="EMBL" id="RII41410.1"/>
    </source>
</evidence>
<dbReference type="Pfam" id="PF12802">
    <property type="entry name" value="MarR_2"/>
    <property type="match status" value="1"/>
</dbReference>
<keyword evidence="2" id="KW-0804">Transcription</keyword>
<name>A0A399J8J4_9MICC</name>
<reference evidence="5 6" key="1">
    <citation type="submission" date="2018-07" db="EMBL/GenBank/DDBJ databases">
        <title>Arthrobacter sp. nov., isolated from raw cow's milk with high bacterial count.</title>
        <authorList>
            <person name="Hahne J."/>
            <person name="Isele D."/>
            <person name="Lipski A."/>
        </authorList>
    </citation>
    <scope>NUCLEOTIDE SEQUENCE [LARGE SCALE GENOMIC DNA]</scope>
    <source>
        <strain evidence="5 6">JZ R-35</strain>
    </source>
</reference>
<dbReference type="EMBL" id="QQXK01000028">
    <property type="protein sequence ID" value="RII41410.1"/>
    <property type="molecule type" value="Genomic_DNA"/>
</dbReference>
<dbReference type="GO" id="GO:0003700">
    <property type="term" value="F:DNA-binding transcription factor activity"/>
    <property type="evidence" value="ECO:0007669"/>
    <property type="project" value="InterPro"/>
</dbReference>
<organism evidence="5 6">
    <name type="scientific">Galactobacter valiniphilus</name>
    <dbReference type="NCBI Taxonomy" id="2676122"/>
    <lineage>
        <taxon>Bacteria</taxon>
        <taxon>Bacillati</taxon>
        <taxon>Actinomycetota</taxon>
        <taxon>Actinomycetes</taxon>
        <taxon>Micrococcales</taxon>
        <taxon>Micrococcaceae</taxon>
        <taxon>Galactobacter</taxon>
    </lineage>
</organism>
<feature type="compositionally biased region" description="Gly residues" evidence="3">
    <location>
        <begin position="185"/>
        <end position="207"/>
    </location>
</feature>
<dbReference type="PRINTS" id="PR00598">
    <property type="entry name" value="HTHMARR"/>
</dbReference>
<dbReference type="InterPro" id="IPR000835">
    <property type="entry name" value="HTH_MarR-typ"/>
</dbReference>
<feature type="compositionally biased region" description="Basic and acidic residues" evidence="3">
    <location>
        <begin position="219"/>
        <end position="228"/>
    </location>
</feature>
<dbReference type="InterPro" id="IPR039422">
    <property type="entry name" value="MarR/SlyA-like"/>
</dbReference>
<dbReference type="InterPro" id="IPR036390">
    <property type="entry name" value="WH_DNA-bd_sf"/>
</dbReference>
<keyword evidence="1" id="KW-0805">Transcription regulation</keyword>
<dbReference type="PANTHER" id="PTHR33164:SF56">
    <property type="entry name" value="HTH-TYPE TRANSCRIPTIONAL REGULATOR MHQR"/>
    <property type="match status" value="1"/>
</dbReference>
<dbReference type="SMART" id="SM00347">
    <property type="entry name" value="HTH_MARR"/>
    <property type="match status" value="1"/>
</dbReference>
<proteinExistence type="predicted"/>